<dbReference type="AlphaFoldDB" id="A0A2T5VGK9"/>
<comment type="caution">
    <text evidence="2">The sequence shown here is derived from an EMBL/GenBank/DDBJ whole genome shotgun (WGS) entry which is preliminary data.</text>
</comment>
<name>A0A2T5VGK9_9HYPH</name>
<feature type="compositionally biased region" description="Basic and acidic residues" evidence="1">
    <location>
        <begin position="49"/>
        <end position="63"/>
    </location>
</feature>
<organism evidence="2 3">
    <name type="scientific">Breoghania corrubedonensis</name>
    <dbReference type="NCBI Taxonomy" id="665038"/>
    <lineage>
        <taxon>Bacteria</taxon>
        <taxon>Pseudomonadati</taxon>
        <taxon>Pseudomonadota</taxon>
        <taxon>Alphaproteobacteria</taxon>
        <taxon>Hyphomicrobiales</taxon>
        <taxon>Stappiaceae</taxon>
        <taxon>Breoghania</taxon>
    </lineage>
</organism>
<sequence length="113" mass="12065">MKVFIFIPDVTAETDPHLHAAGSANDCEERLPPPPHHSASPMKPARIRSASDRLRDVGAHDDNGQGGVHSQDPKSSRCQATLSPESGMEVGCNLLSASLAMRVPTAYNTCEMS</sequence>
<evidence type="ECO:0000256" key="1">
    <source>
        <dbReference type="SAM" id="MobiDB-lite"/>
    </source>
</evidence>
<protein>
    <submittedName>
        <fullName evidence="2">Uncharacterized protein</fullName>
    </submittedName>
</protein>
<accession>A0A2T5VGK9</accession>
<reference evidence="2 3" key="1">
    <citation type="submission" date="2018-04" db="EMBL/GenBank/DDBJ databases">
        <title>Genomic Encyclopedia of Archaeal and Bacterial Type Strains, Phase II (KMG-II): from individual species to whole genera.</title>
        <authorList>
            <person name="Goeker M."/>
        </authorList>
    </citation>
    <scope>NUCLEOTIDE SEQUENCE [LARGE SCALE GENOMIC DNA]</scope>
    <source>
        <strain evidence="2 3">DSM 23382</strain>
    </source>
</reference>
<dbReference type="EMBL" id="QAYG01000001">
    <property type="protein sequence ID" value="PTW62893.1"/>
    <property type="molecule type" value="Genomic_DNA"/>
</dbReference>
<gene>
    <name evidence="2" type="ORF">C8N35_101942</name>
</gene>
<dbReference type="Proteomes" id="UP000244081">
    <property type="component" value="Unassembled WGS sequence"/>
</dbReference>
<evidence type="ECO:0000313" key="2">
    <source>
        <dbReference type="EMBL" id="PTW62893.1"/>
    </source>
</evidence>
<evidence type="ECO:0000313" key="3">
    <source>
        <dbReference type="Proteomes" id="UP000244081"/>
    </source>
</evidence>
<feature type="region of interest" description="Disordered" evidence="1">
    <location>
        <begin position="17"/>
        <end position="82"/>
    </location>
</feature>
<proteinExistence type="predicted"/>
<keyword evidence="3" id="KW-1185">Reference proteome</keyword>